<sequence length="264" mass="29516">MAEAAAAALPRCMFLTMLPAELRNEIYEMVFAGGACELESSVYTSADYTIYRRLILPVGDHDDRESEVDMYKANPPSLALLQTCHEIYAEAKSLYQSKLREYFETTKFMIRHYSSPSTCRLPNTAMLAYTRDIKLYVPAAHLYDNASPPRFGLGSTTRVQVLLDLCQIETSDILTFLRDANGAWWCDQLSDALPSPIQPETDPILISVDCRTATVHCLRTARSTTAKREVTPLTTRELAILMGLDEPEPCVRRPRCNCTASGSA</sequence>
<dbReference type="PANTHER" id="PTHR38790">
    <property type="entry name" value="2EXR DOMAIN-CONTAINING PROTEIN-RELATED"/>
    <property type="match status" value="1"/>
</dbReference>
<dbReference type="Proteomes" id="UP001310594">
    <property type="component" value="Unassembled WGS sequence"/>
</dbReference>
<name>A0AAN7W3L8_9PEZI</name>
<accession>A0AAN7W3L8</accession>
<evidence type="ECO:0000313" key="3">
    <source>
        <dbReference type="Proteomes" id="UP001310594"/>
    </source>
</evidence>
<feature type="domain" description="DUF7730" evidence="1">
    <location>
        <begin position="10"/>
        <end position="99"/>
    </location>
</feature>
<proteinExistence type="predicted"/>
<reference evidence="2" key="1">
    <citation type="submission" date="2023-08" db="EMBL/GenBank/DDBJ databases">
        <title>Black Yeasts Isolated from many extreme environments.</title>
        <authorList>
            <person name="Coleine C."/>
            <person name="Stajich J.E."/>
            <person name="Selbmann L."/>
        </authorList>
    </citation>
    <scope>NUCLEOTIDE SEQUENCE</scope>
    <source>
        <strain evidence="2">CCFEE 5810</strain>
    </source>
</reference>
<comment type="caution">
    <text evidence="2">The sequence shown here is derived from an EMBL/GenBank/DDBJ whole genome shotgun (WGS) entry which is preliminary data.</text>
</comment>
<evidence type="ECO:0000313" key="2">
    <source>
        <dbReference type="EMBL" id="KAK5695905.1"/>
    </source>
</evidence>
<evidence type="ECO:0000259" key="1">
    <source>
        <dbReference type="Pfam" id="PF24864"/>
    </source>
</evidence>
<dbReference type="AlphaFoldDB" id="A0AAN7W3L8"/>
<organism evidence="2 3">
    <name type="scientific">Elasticomyces elasticus</name>
    <dbReference type="NCBI Taxonomy" id="574655"/>
    <lineage>
        <taxon>Eukaryota</taxon>
        <taxon>Fungi</taxon>
        <taxon>Dikarya</taxon>
        <taxon>Ascomycota</taxon>
        <taxon>Pezizomycotina</taxon>
        <taxon>Dothideomycetes</taxon>
        <taxon>Dothideomycetidae</taxon>
        <taxon>Mycosphaerellales</taxon>
        <taxon>Teratosphaeriaceae</taxon>
        <taxon>Elasticomyces</taxon>
    </lineage>
</organism>
<dbReference type="Pfam" id="PF24864">
    <property type="entry name" value="DUF7730"/>
    <property type="match status" value="1"/>
</dbReference>
<gene>
    <name evidence="2" type="ORF">LTR97_008325</name>
</gene>
<dbReference type="InterPro" id="IPR056632">
    <property type="entry name" value="DUF7730"/>
</dbReference>
<protein>
    <recommendedName>
        <fullName evidence="1">DUF7730 domain-containing protein</fullName>
    </recommendedName>
</protein>
<dbReference type="EMBL" id="JAVRQU010000013">
    <property type="protein sequence ID" value="KAK5695905.1"/>
    <property type="molecule type" value="Genomic_DNA"/>
</dbReference>